<accession>A0ABS0DW92</accession>
<sequence>MKIETEKELINYTSCLRSEYKDPARLSGCRESLVIYVKSCQDQINEYDRTHYPSGKAEPVEKHGKKIISMMLENVLSEQKNTSGKLKRRKIAFLPYLNCRQPNL</sequence>
<dbReference type="EMBL" id="JADOBH010000006">
    <property type="protein sequence ID" value="MBF7958162.1"/>
    <property type="molecule type" value="Genomic_DNA"/>
</dbReference>
<evidence type="ECO:0000313" key="2">
    <source>
        <dbReference type="Proteomes" id="UP000600307"/>
    </source>
</evidence>
<dbReference type="RefSeq" id="WP_195818051.1">
    <property type="nucleotide sequence ID" value="NZ_JADOBH010000006.1"/>
</dbReference>
<gene>
    <name evidence="1" type="ORF">IV431_21640</name>
</gene>
<name>A0ABS0DW92_9GAMM</name>
<evidence type="ECO:0000313" key="1">
    <source>
        <dbReference type="EMBL" id="MBF7958162.1"/>
    </source>
</evidence>
<keyword evidence="2" id="KW-1185">Reference proteome</keyword>
<dbReference type="Proteomes" id="UP000600307">
    <property type="component" value="Unassembled WGS sequence"/>
</dbReference>
<reference evidence="1 2" key="1">
    <citation type="submission" date="2020-11" db="EMBL/GenBank/DDBJ databases">
        <title>Taxonomic investigation of Rahnella spp.</title>
        <authorList>
            <person name="Lee S.D."/>
        </authorList>
    </citation>
    <scope>NUCLEOTIDE SEQUENCE [LARGE SCALE GENOMIC DNA]</scope>
    <source>
        <strain evidence="1 2">SAP-10</strain>
    </source>
</reference>
<organism evidence="1 2">
    <name type="scientific">Rahnella victoriana</name>
    <dbReference type="NCBI Taxonomy" id="1510570"/>
    <lineage>
        <taxon>Bacteria</taxon>
        <taxon>Pseudomonadati</taxon>
        <taxon>Pseudomonadota</taxon>
        <taxon>Gammaproteobacteria</taxon>
        <taxon>Enterobacterales</taxon>
        <taxon>Yersiniaceae</taxon>
        <taxon>Rahnella</taxon>
    </lineage>
</organism>
<proteinExistence type="predicted"/>
<comment type="caution">
    <text evidence="1">The sequence shown here is derived from an EMBL/GenBank/DDBJ whole genome shotgun (WGS) entry which is preliminary data.</text>
</comment>
<protein>
    <submittedName>
        <fullName evidence="1">Uncharacterized protein</fullName>
    </submittedName>
</protein>